<dbReference type="AlphaFoldDB" id="B8C0I2"/>
<evidence type="ECO:0000313" key="7">
    <source>
        <dbReference type="EMBL" id="EED93070.1"/>
    </source>
</evidence>
<name>B8C0I2_THAPS</name>
<dbReference type="Proteomes" id="UP000001449">
    <property type="component" value="Chromosome 4"/>
</dbReference>
<dbReference type="PANTHER" id="PTHR11132">
    <property type="entry name" value="SOLUTE CARRIER FAMILY 35"/>
    <property type="match status" value="1"/>
</dbReference>
<reference evidence="7 8" key="1">
    <citation type="journal article" date="2004" name="Science">
        <title>The genome of the diatom Thalassiosira pseudonana: ecology, evolution, and metabolism.</title>
        <authorList>
            <person name="Armbrust E.V."/>
            <person name="Berges J.A."/>
            <person name="Bowler C."/>
            <person name="Green B.R."/>
            <person name="Martinez D."/>
            <person name="Putnam N.H."/>
            <person name="Zhou S."/>
            <person name="Allen A.E."/>
            <person name="Apt K.E."/>
            <person name="Bechner M."/>
            <person name="Brzezinski M.A."/>
            <person name="Chaal B.K."/>
            <person name="Chiovitti A."/>
            <person name="Davis A.K."/>
            <person name="Demarest M.S."/>
            <person name="Detter J.C."/>
            <person name="Glavina T."/>
            <person name="Goodstein D."/>
            <person name="Hadi M.Z."/>
            <person name="Hellsten U."/>
            <person name="Hildebrand M."/>
            <person name="Jenkins B.D."/>
            <person name="Jurka J."/>
            <person name="Kapitonov V.V."/>
            <person name="Kroger N."/>
            <person name="Lau W.W."/>
            <person name="Lane T.W."/>
            <person name="Larimer F.W."/>
            <person name="Lippmeier J.C."/>
            <person name="Lucas S."/>
            <person name="Medina M."/>
            <person name="Montsant A."/>
            <person name="Obornik M."/>
            <person name="Parker M.S."/>
            <person name="Palenik B."/>
            <person name="Pazour G.J."/>
            <person name="Richardson P.M."/>
            <person name="Rynearson T.A."/>
            <person name="Saito M.A."/>
            <person name="Schwartz D.C."/>
            <person name="Thamatrakoln K."/>
            <person name="Valentin K."/>
            <person name="Vardi A."/>
            <person name="Wilkerson F.P."/>
            <person name="Rokhsar D.S."/>
        </authorList>
    </citation>
    <scope>NUCLEOTIDE SEQUENCE [LARGE SCALE GENOMIC DNA]</scope>
    <source>
        <strain evidence="7 8">CCMP1335</strain>
    </source>
</reference>
<feature type="transmembrane region" description="Helical" evidence="5">
    <location>
        <begin position="194"/>
        <end position="213"/>
    </location>
</feature>
<feature type="transmembrane region" description="Helical" evidence="5">
    <location>
        <begin position="38"/>
        <end position="60"/>
    </location>
</feature>
<keyword evidence="3 5" id="KW-1133">Transmembrane helix</keyword>
<dbReference type="GO" id="GO:0055085">
    <property type="term" value="P:transmembrane transport"/>
    <property type="evidence" value="ECO:0000318"/>
    <property type="project" value="GO_Central"/>
</dbReference>
<keyword evidence="2 5" id="KW-0812">Transmembrane</keyword>
<keyword evidence="4 5" id="KW-0472">Membrane</keyword>
<evidence type="ECO:0000256" key="1">
    <source>
        <dbReference type="ARBA" id="ARBA00004141"/>
    </source>
</evidence>
<dbReference type="EMBL" id="CM000641">
    <property type="protein sequence ID" value="EED93070.1"/>
    <property type="molecule type" value="Genomic_DNA"/>
</dbReference>
<dbReference type="InterPro" id="IPR004853">
    <property type="entry name" value="Sugar_P_trans_dom"/>
</dbReference>
<dbReference type="GO" id="GO:0015297">
    <property type="term" value="F:antiporter activity"/>
    <property type="evidence" value="ECO:0000318"/>
    <property type="project" value="GO_Central"/>
</dbReference>
<feature type="non-terminal residue" evidence="7">
    <location>
        <position position="320"/>
    </location>
</feature>
<dbReference type="PaxDb" id="35128-Thaps262320"/>
<protein>
    <submittedName>
        <fullName evidence="7">Triose or hexose phosphate translocator</fullName>
    </submittedName>
</protein>
<feature type="transmembrane region" description="Helical" evidence="5">
    <location>
        <begin position="6"/>
        <end position="26"/>
    </location>
</feature>
<dbReference type="GO" id="GO:0005794">
    <property type="term" value="C:Golgi apparatus"/>
    <property type="evidence" value="ECO:0000318"/>
    <property type="project" value="GO_Central"/>
</dbReference>
<accession>B8C0I2</accession>
<dbReference type="HOGENOM" id="CLU_019048_0_3_1"/>
<dbReference type="InterPro" id="IPR050186">
    <property type="entry name" value="TPT_transporter"/>
</dbReference>
<dbReference type="SUPFAM" id="SSF103481">
    <property type="entry name" value="Multidrug resistance efflux transporter EmrE"/>
    <property type="match status" value="2"/>
</dbReference>
<feature type="transmembrane region" description="Helical" evidence="5">
    <location>
        <begin position="130"/>
        <end position="148"/>
    </location>
</feature>
<gene>
    <name evidence="7" type="ORF">THAPSDRAFT_262320</name>
</gene>
<sequence>TLQVPLYFILWYVLNVLYNITNKWALQDIQNLSMAASLPITIGCLQFAIGSVYACTLWMLGSRPVPHKDEVRMIANRETSHIAIHHTLGQLCTVLTLAANSISFAHVIKAMEPFFSAIASRFFLGQRMDIRVYLALVPVVGGVMMACAGSNEFSWVSFGFGMGSNAFFAMRAVSSKTDEKGHPLNTTTMSPSNLFAAVTCMSFIFSVPIGIILEGHILIDLFKFIANGDISNATTNDATIHFTKTIMYVLSSGLFHYLNNEVMYLVLSNVHPITLAVGNTMKRVFIIVAGVLVFSTPVTTSTAIGSTVGIGGVFVYSLMK</sequence>
<evidence type="ECO:0000256" key="5">
    <source>
        <dbReference type="SAM" id="Phobius"/>
    </source>
</evidence>
<feature type="non-terminal residue" evidence="7">
    <location>
        <position position="1"/>
    </location>
</feature>
<evidence type="ECO:0000256" key="2">
    <source>
        <dbReference type="ARBA" id="ARBA00022692"/>
    </source>
</evidence>
<dbReference type="GeneID" id="7452228"/>
<dbReference type="RefSeq" id="XP_002289533.1">
    <property type="nucleotide sequence ID" value="XM_002289497.1"/>
</dbReference>
<dbReference type="eggNOG" id="KOG1441">
    <property type="taxonomic scope" value="Eukaryota"/>
</dbReference>
<evidence type="ECO:0000256" key="3">
    <source>
        <dbReference type="ARBA" id="ARBA00022989"/>
    </source>
</evidence>
<dbReference type="InParanoid" id="B8C0I2"/>
<dbReference type="KEGG" id="tps:THAPSDRAFT_262320"/>
<feature type="transmembrane region" description="Helical" evidence="5">
    <location>
        <begin position="155"/>
        <end position="174"/>
    </location>
</feature>
<feature type="transmembrane region" description="Helical" evidence="5">
    <location>
        <begin position="284"/>
        <end position="317"/>
    </location>
</feature>
<keyword evidence="8" id="KW-1185">Reference proteome</keyword>
<evidence type="ECO:0000259" key="6">
    <source>
        <dbReference type="Pfam" id="PF03151"/>
    </source>
</evidence>
<dbReference type="Pfam" id="PF03151">
    <property type="entry name" value="TPT"/>
    <property type="match status" value="1"/>
</dbReference>
<comment type="subcellular location">
    <subcellularLocation>
        <location evidence="1">Membrane</location>
        <topology evidence="1">Multi-pass membrane protein</topology>
    </subcellularLocation>
</comment>
<proteinExistence type="predicted"/>
<reference evidence="7 8" key="2">
    <citation type="journal article" date="2008" name="Nature">
        <title>The Phaeodactylum genome reveals the evolutionary history of diatom genomes.</title>
        <authorList>
            <person name="Bowler C."/>
            <person name="Allen A.E."/>
            <person name="Badger J.H."/>
            <person name="Grimwood J."/>
            <person name="Jabbari K."/>
            <person name="Kuo A."/>
            <person name="Maheswari U."/>
            <person name="Martens C."/>
            <person name="Maumus F."/>
            <person name="Otillar R.P."/>
            <person name="Rayko E."/>
            <person name="Salamov A."/>
            <person name="Vandepoele K."/>
            <person name="Beszteri B."/>
            <person name="Gruber A."/>
            <person name="Heijde M."/>
            <person name="Katinka M."/>
            <person name="Mock T."/>
            <person name="Valentin K."/>
            <person name="Verret F."/>
            <person name="Berges J.A."/>
            <person name="Brownlee C."/>
            <person name="Cadoret J.P."/>
            <person name="Chiovitti A."/>
            <person name="Choi C.J."/>
            <person name="Coesel S."/>
            <person name="De Martino A."/>
            <person name="Detter J.C."/>
            <person name="Durkin C."/>
            <person name="Falciatore A."/>
            <person name="Fournet J."/>
            <person name="Haruta M."/>
            <person name="Huysman M.J."/>
            <person name="Jenkins B.D."/>
            <person name="Jiroutova K."/>
            <person name="Jorgensen R.E."/>
            <person name="Joubert Y."/>
            <person name="Kaplan A."/>
            <person name="Kroger N."/>
            <person name="Kroth P.G."/>
            <person name="La Roche J."/>
            <person name="Lindquist E."/>
            <person name="Lommer M."/>
            <person name="Martin-Jezequel V."/>
            <person name="Lopez P.J."/>
            <person name="Lucas S."/>
            <person name="Mangogna M."/>
            <person name="McGinnis K."/>
            <person name="Medlin L.K."/>
            <person name="Montsant A."/>
            <person name="Oudot-Le Secq M.P."/>
            <person name="Napoli C."/>
            <person name="Obornik M."/>
            <person name="Parker M.S."/>
            <person name="Petit J.L."/>
            <person name="Porcel B.M."/>
            <person name="Poulsen N."/>
            <person name="Robison M."/>
            <person name="Rychlewski L."/>
            <person name="Rynearson T.A."/>
            <person name="Schmutz J."/>
            <person name="Shapiro H."/>
            <person name="Siaut M."/>
            <person name="Stanley M."/>
            <person name="Sussman M.R."/>
            <person name="Taylor A.R."/>
            <person name="Vardi A."/>
            <person name="von Dassow P."/>
            <person name="Vyverman W."/>
            <person name="Willis A."/>
            <person name="Wyrwicz L.S."/>
            <person name="Rokhsar D.S."/>
            <person name="Weissenbach J."/>
            <person name="Armbrust E.V."/>
            <person name="Green B.R."/>
            <person name="Van de Peer Y."/>
            <person name="Grigoriev I.V."/>
        </authorList>
    </citation>
    <scope>NUCLEOTIDE SEQUENCE [LARGE SCALE GENOMIC DNA]</scope>
    <source>
        <strain evidence="7 8">CCMP1335</strain>
    </source>
</reference>
<evidence type="ECO:0000256" key="4">
    <source>
        <dbReference type="ARBA" id="ARBA00023136"/>
    </source>
</evidence>
<dbReference type="InterPro" id="IPR037185">
    <property type="entry name" value="EmrE-like"/>
</dbReference>
<evidence type="ECO:0000313" key="8">
    <source>
        <dbReference type="Proteomes" id="UP000001449"/>
    </source>
</evidence>
<dbReference type="GO" id="GO:0016020">
    <property type="term" value="C:membrane"/>
    <property type="evidence" value="ECO:0007669"/>
    <property type="project" value="UniProtKB-SubCell"/>
</dbReference>
<organism evidence="7 8">
    <name type="scientific">Thalassiosira pseudonana</name>
    <name type="common">Marine diatom</name>
    <name type="synonym">Cyclotella nana</name>
    <dbReference type="NCBI Taxonomy" id="35128"/>
    <lineage>
        <taxon>Eukaryota</taxon>
        <taxon>Sar</taxon>
        <taxon>Stramenopiles</taxon>
        <taxon>Ochrophyta</taxon>
        <taxon>Bacillariophyta</taxon>
        <taxon>Coscinodiscophyceae</taxon>
        <taxon>Thalassiosirophycidae</taxon>
        <taxon>Thalassiosirales</taxon>
        <taxon>Thalassiosiraceae</taxon>
        <taxon>Thalassiosira</taxon>
    </lineage>
</organism>
<feature type="domain" description="Sugar phosphate transporter" evidence="6">
    <location>
        <begin position="3"/>
        <end position="317"/>
    </location>
</feature>